<feature type="signal peptide" evidence="1">
    <location>
        <begin position="1"/>
        <end position="25"/>
    </location>
</feature>
<keyword evidence="1" id="KW-0732">Signal</keyword>
<dbReference type="EMBL" id="OR067774">
    <property type="protein sequence ID" value="WLV89621.1"/>
    <property type="molecule type" value="mRNA"/>
</dbReference>
<reference evidence="2" key="1">
    <citation type="submission" date="2023-05" db="EMBL/GenBank/DDBJ databases">
        <authorList>
            <person name="Tran N.M."/>
            <person name="Glendinning S."/>
            <person name="Mykles D.L."/>
            <person name="Elizur A."/>
            <person name="Ventura T."/>
        </authorList>
    </citation>
    <scope>NUCLEOTIDE SEQUENCE</scope>
</reference>
<dbReference type="GO" id="GO:0007218">
    <property type="term" value="P:neuropeptide signaling pathway"/>
    <property type="evidence" value="ECO:0007669"/>
    <property type="project" value="UniProtKB-KW"/>
</dbReference>
<dbReference type="AlphaFoldDB" id="A0AA50EVT8"/>
<organism evidence="2">
    <name type="scientific">Gecarcinus lateralis</name>
    <name type="common">Blackback land crab</name>
    <dbReference type="NCBI Taxonomy" id="6769"/>
    <lineage>
        <taxon>Eukaryota</taxon>
        <taxon>Metazoa</taxon>
        <taxon>Ecdysozoa</taxon>
        <taxon>Arthropoda</taxon>
        <taxon>Crustacea</taxon>
        <taxon>Multicrustacea</taxon>
        <taxon>Malacostraca</taxon>
        <taxon>Eumalacostraca</taxon>
        <taxon>Eucarida</taxon>
        <taxon>Decapoda</taxon>
        <taxon>Pleocyemata</taxon>
        <taxon>Brachyura</taxon>
        <taxon>Eubrachyura</taxon>
        <taxon>Grapsoidea</taxon>
        <taxon>Gecarcinidae</taxon>
        <taxon>Gecarcinus</taxon>
    </lineage>
</organism>
<evidence type="ECO:0000256" key="1">
    <source>
        <dbReference type="SAM" id="SignalP"/>
    </source>
</evidence>
<proteinExistence type="evidence at transcript level"/>
<name>A0AA50EVT8_GECLA</name>
<protein>
    <submittedName>
        <fullName evidence="2">Small neuropeptide F</fullName>
    </submittedName>
</protein>
<feature type="chain" id="PRO_5041219829" evidence="1">
    <location>
        <begin position="26"/>
        <end position="126"/>
    </location>
</feature>
<keyword evidence="2" id="KW-0527">Neuropeptide</keyword>
<sequence>MGVSGVKCWVALACCCLLMTQLTTAAPPDYDALNYMYDWLAEHEVGRRAQPSMRLRFGKRDMGWQVAQRSMPSLRLRFGKRNVDQVDPLFDHSLIRKDARTPALRLRFGKRDTATYGEEDGASQEQ</sequence>
<accession>A0AA50EVT8</accession>
<evidence type="ECO:0000313" key="2">
    <source>
        <dbReference type="EMBL" id="WLV89621.1"/>
    </source>
</evidence>